<dbReference type="SUPFAM" id="SSF54593">
    <property type="entry name" value="Glyoxalase/Bleomycin resistance protein/Dihydroxybiphenyl dioxygenase"/>
    <property type="match status" value="1"/>
</dbReference>
<dbReference type="EMBL" id="UINC01017429">
    <property type="protein sequence ID" value="SVA72239.1"/>
    <property type="molecule type" value="Genomic_DNA"/>
</dbReference>
<dbReference type="AlphaFoldDB" id="A0A381Y583"/>
<dbReference type="InterPro" id="IPR037523">
    <property type="entry name" value="VOC_core"/>
</dbReference>
<proteinExistence type="predicted"/>
<dbReference type="Pfam" id="PF00903">
    <property type="entry name" value="Glyoxalase"/>
    <property type="match status" value="1"/>
</dbReference>
<feature type="domain" description="VOC" evidence="1">
    <location>
        <begin position="7"/>
        <end position="136"/>
    </location>
</feature>
<sequence>MTPCTGRLTHLALPCRDLDASTAWYEAHTPFRVVHRRVDSEGQVAWIAEPDRPGTPFVLVLIDPLDDDADRAPKPVLTPLAHLGIELDSREAVDEAAEQGRAAGCLAWEPGELPPPVGYICALADPDGNLVEFSFGQDVAAVVADPPG</sequence>
<dbReference type="InterPro" id="IPR004360">
    <property type="entry name" value="Glyas_Fos-R_dOase_dom"/>
</dbReference>
<dbReference type="PANTHER" id="PTHR36113:SF3">
    <property type="entry name" value="SLL5075 PROTEIN"/>
    <property type="match status" value="1"/>
</dbReference>
<dbReference type="CDD" id="cd06587">
    <property type="entry name" value="VOC"/>
    <property type="match status" value="1"/>
</dbReference>
<name>A0A381Y583_9ZZZZ</name>
<gene>
    <name evidence="2" type="ORF">METZ01_LOCUS125093</name>
</gene>
<dbReference type="Gene3D" id="3.10.180.10">
    <property type="entry name" value="2,3-Dihydroxybiphenyl 1,2-Dioxygenase, domain 1"/>
    <property type="match status" value="1"/>
</dbReference>
<evidence type="ECO:0000259" key="1">
    <source>
        <dbReference type="PROSITE" id="PS51819"/>
    </source>
</evidence>
<dbReference type="PROSITE" id="PS51819">
    <property type="entry name" value="VOC"/>
    <property type="match status" value="1"/>
</dbReference>
<evidence type="ECO:0000313" key="2">
    <source>
        <dbReference type="EMBL" id="SVA72239.1"/>
    </source>
</evidence>
<dbReference type="InterPro" id="IPR051332">
    <property type="entry name" value="Fosfomycin_Res_Enzymes"/>
</dbReference>
<accession>A0A381Y583</accession>
<protein>
    <recommendedName>
        <fullName evidence="1">VOC domain-containing protein</fullName>
    </recommendedName>
</protein>
<dbReference type="PANTHER" id="PTHR36113">
    <property type="entry name" value="LYASE, PUTATIVE-RELATED-RELATED"/>
    <property type="match status" value="1"/>
</dbReference>
<reference evidence="2" key="1">
    <citation type="submission" date="2018-05" db="EMBL/GenBank/DDBJ databases">
        <authorList>
            <person name="Lanie J.A."/>
            <person name="Ng W.-L."/>
            <person name="Kazmierczak K.M."/>
            <person name="Andrzejewski T.M."/>
            <person name="Davidsen T.M."/>
            <person name="Wayne K.J."/>
            <person name="Tettelin H."/>
            <person name="Glass J.I."/>
            <person name="Rusch D."/>
            <person name="Podicherti R."/>
            <person name="Tsui H.-C.T."/>
            <person name="Winkler M.E."/>
        </authorList>
    </citation>
    <scope>NUCLEOTIDE SEQUENCE</scope>
</reference>
<dbReference type="InterPro" id="IPR029068">
    <property type="entry name" value="Glyas_Bleomycin-R_OHBP_Dase"/>
</dbReference>
<organism evidence="2">
    <name type="scientific">marine metagenome</name>
    <dbReference type="NCBI Taxonomy" id="408172"/>
    <lineage>
        <taxon>unclassified sequences</taxon>
        <taxon>metagenomes</taxon>
        <taxon>ecological metagenomes</taxon>
    </lineage>
</organism>